<organism evidence="9 10">
    <name type="scientific">Streptomyces atratus</name>
    <dbReference type="NCBI Taxonomy" id="1893"/>
    <lineage>
        <taxon>Bacteria</taxon>
        <taxon>Bacillati</taxon>
        <taxon>Actinomycetota</taxon>
        <taxon>Actinomycetes</taxon>
        <taxon>Kitasatosporales</taxon>
        <taxon>Streptomycetaceae</taxon>
        <taxon>Streptomyces</taxon>
    </lineage>
</organism>
<dbReference type="InterPro" id="IPR000873">
    <property type="entry name" value="AMP-dep_synth/lig_dom"/>
</dbReference>
<gene>
    <name evidence="9" type="ORF">SAMN02787144_102743</name>
</gene>
<dbReference type="PANTHER" id="PTHR45527:SF1">
    <property type="entry name" value="FATTY ACID SYNTHASE"/>
    <property type="match status" value="1"/>
</dbReference>
<feature type="compositionally biased region" description="Basic residues" evidence="4">
    <location>
        <begin position="1239"/>
        <end position="1254"/>
    </location>
</feature>
<accession>A0A1K2F2T8</accession>
<dbReference type="FunFam" id="2.30.38.10:FF:000001">
    <property type="entry name" value="Non-ribosomal peptide synthetase PvdI"/>
    <property type="match status" value="1"/>
</dbReference>
<dbReference type="Gene3D" id="1.10.1200.10">
    <property type="entry name" value="ACP-like"/>
    <property type="match status" value="1"/>
</dbReference>
<dbReference type="Pfam" id="PF00550">
    <property type="entry name" value="PP-binding"/>
    <property type="match status" value="1"/>
</dbReference>
<feature type="compositionally biased region" description="Basic residues" evidence="4">
    <location>
        <begin position="1210"/>
        <end position="1231"/>
    </location>
</feature>
<dbReference type="GO" id="GO:0008610">
    <property type="term" value="P:lipid biosynthetic process"/>
    <property type="evidence" value="ECO:0007669"/>
    <property type="project" value="UniProtKB-ARBA"/>
</dbReference>
<dbReference type="CDD" id="cd19531">
    <property type="entry name" value="LCL_NRPS-like"/>
    <property type="match status" value="1"/>
</dbReference>
<dbReference type="GO" id="GO:0009366">
    <property type="term" value="C:enterobactin synthetase complex"/>
    <property type="evidence" value="ECO:0007669"/>
    <property type="project" value="TreeGrafter"/>
</dbReference>
<dbReference type="FunFam" id="3.40.50.980:FF:000001">
    <property type="entry name" value="Non-ribosomal peptide synthetase"/>
    <property type="match status" value="1"/>
</dbReference>
<feature type="domain" description="Carrier" evidence="6">
    <location>
        <begin position="987"/>
        <end position="1025"/>
    </location>
</feature>
<dbReference type="GO" id="GO:0031177">
    <property type="term" value="F:phosphopantetheine binding"/>
    <property type="evidence" value="ECO:0007669"/>
    <property type="project" value="TreeGrafter"/>
</dbReference>
<feature type="domain" description="Condensation" evidence="7">
    <location>
        <begin position="23"/>
        <end position="462"/>
    </location>
</feature>
<sequence>MTVDAVDLIDLYAAEGAGNEEYEFPASDAQSRLLVLDQLNPGSPQYNVPVAFAVHGPFDTAAFGRALDALVDRHEALRTVFRTAEDGTPAQRVSAVGRVPLTVRRDVPAGRADDLVRAEAARPFDTAEGPLLRCTVYAVDDGSHRVLLVAHHLVCDGWSLGLMLEGLSEGYRHEAGGRAYRPAELPLQFPDYAAWQRERAADGAFEVSVEHWVGLLRGAPTTMELPLDRPRPPVRTAAGGTERFLLGAEVRERLAEVAAASGATPFMTMFAAYAAFLSRLSGGEDLVIGYPASGRERPELQEMVGMLTNTLAMRVDLSGDPSLDELTRRVRASMLAAQPYQDAPFEAVVDTLAPVRETSHDPVVQVALSYEDEAAPDLALAGARAERLPLTLDTAKFDFHLFMERWGAGLAAQFIYRSDLFEAVTVHRWTENFRTLLAGLLADPSAPLSTVELVPADERRRIIAGADRLAQAAPLHRLVPDLIADRAAERPDATALVCGGLRLSYAELLARADALAARLRAAGVRPGFRVGLLLPRSADQGIAALAVLRAGGAYVPLDQAHPEARLRHMVGSSGTGLLLTSRETAEKGESLGVPCIRVDRPAVTDPVVPGAVTTGGAPGPEDLAYVLFTSGSTGVPKGVAIEHRALINLTRAVRHSFPVDADDRVLQFVSFGFDVAVSDLFFPWVAGAELHIPQEDERIGEALLERLRDSRITYVFLPPSAAMLLPDLTGQLPELRTVAVGGEACPAELVERLSAPGRRIVNAYGPSEVTVYATTGDLAPGEPVVLGGAVPGARVYVLDERLRPVPAGVAGEIYVAGASLGRGYIGRPALTAERFVADPHGAPGTRMYRTGDLGRIDAHGLIHYLGRSDLQVKLRGVRVELGEIETLLAGAPGVALAAATVRGTGTAQRLVAYVVGRDGAAPPDAELRAHLARRLPGSMVPEVFVRLDEMPLSSNGKIDRARLPEPATVRCRPDGSTTVAGTATERLVAGLWARVLNLELVAVTDHFFDLGGNSIRLLSVLSALRGWGRTANSVWSTCSVTPPSAPSRPSSTGLPPEPPPNLPPPRPPRAAVTGTHDALPQPVDSATGKAPHDDRERQRRRAPRSRLRDRGRRDERPFPRCPRPGHLLGESARRALLGDRFHRGGTDRRRRRPAGGARPRLHTGQGPSRGRGPLRRRAVRLQPHRGGGPRPPAPAAPADGLVRAGERRPQPARRHGTYRRVRRRRPHRAHAGRADRPAPRRVRRGAPGAHPHRP</sequence>
<proteinExistence type="predicted"/>
<dbReference type="Pfam" id="PF00501">
    <property type="entry name" value="AMP-binding"/>
    <property type="match status" value="1"/>
</dbReference>
<evidence type="ECO:0000259" key="6">
    <source>
        <dbReference type="Pfam" id="PF00550"/>
    </source>
</evidence>
<protein>
    <submittedName>
        <fullName evidence="9">Amino acid adenylation domain-containing protein</fullName>
    </submittedName>
</protein>
<evidence type="ECO:0000259" key="7">
    <source>
        <dbReference type="Pfam" id="PF00668"/>
    </source>
</evidence>
<feature type="region of interest" description="Disordered" evidence="4">
    <location>
        <begin position="1035"/>
        <end position="1254"/>
    </location>
</feature>
<dbReference type="CDD" id="cd05930">
    <property type="entry name" value="A_NRPS"/>
    <property type="match status" value="1"/>
</dbReference>
<feature type="compositionally biased region" description="Low complexity" evidence="4">
    <location>
        <begin position="1154"/>
        <end position="1171"/>
    </location>
</feature>
<dbReference type="InterPro" id="IPR009081">
    <property type="entry name" value="PP-bd_ACP"/>
</dbReference>
<feature type="domain" description="AMP-binding enzyme C-terminal" evidence="8">
    <location>
        <begin position="883"/>
        <end position="957"/>
    </location>
</feature>
<dbReference type="AlphaFoldDB" id="A0A1K2F2T8"/>
<feature type="domain" description="AMP-dependent synthetase/ligase" evidence="5">
    <location>
        <begin position="485"/>
        <end position="824"/>
    </location>
</feature>
<dbReference type="Gene3D" id="3.30.559.30">
    <property type="entry name" value="Nonribosomal peptide synthetase, condensation domain"/>
    <property type="match status" value="1"/>
</dbReference>
<dbReference type="OrthoDB" id="2472181at2"/>
<evidence type="ECO:0000256" key="2">
    <source>
        <dbReference type="ARBA" id="ARBA00022450"/>
    </source>
</evidence>
<keyword evidence="2" id="KW-0596">Phosphopantetheine</keyword>
<feature type="compositionally biased region" description="Basic and acidic residues" evidence="4">
    <location>
        <begin position="1131"/>
        <end position="1147"/>
    </location>
</feature>
<dbReference type="GO" id="GO:0005829">
    <property type="term" value="C:cytosol"/>
    <property type="evidence" value="ECO:0007669"/>
    <property type="project" value="TreeGrafter"/>
</dbReference>
<dbReference type="Gene3D" id="3.30.300.30">
    <property type="match status" value="1"/>
</dbReference>
<evidence type="ECO:0000256" key="1">
    <source>
        <dbReference type="ARBA" id="ARBA00001957"/>
    </source>
</evidence>
<dbReference type="InterPro" id="IPR042099">
    <property type="entry name" value="ANL_N_sf"/>
</dbReference>
<dbReference type="InterPro" id="IPR020845">
    <property type="entry name" value="AMP-binding_CS"/>
</dbReference>
<dbReference type="Proteomes" id="UP000181909">
    <property type="component" value="Unassembled WGS sequence"/>
</dbReference>
<evidence type="ECO:0000313" key="9">
    <source>
        <dbReference type="EMBL" id="SFY41325.1"/>
    </source>
</evidence>
<dbReference type="FunFam" id="3.40.50.12780:FF:000012">
    <property type="entry name" value="Non-ribosomal peptide synthetase"/>
    <property type="match status" value="1"/>
</dbReference>
<dbReference type="EMBL" id="FPJO01000027">
    <property type="protein sequence ID" value="SFY41325.1"/>
    <property type="molecule type" value="Genomic_DNA"/>
</dbReference>
<feature type="compositionally biased region" description="Basic and acidic residues" evidence="4">
    <location>
        <begin position="1106"/>
        <end position="1118"/>
    </location>
</feature>
<dbReference type="PROSITE" id="PS00455">
    <property type="entry name" value="AMP_BINDING"/>
    <property type="match status" value="1"/>
</dbReference>
<keyword evidence="3" id="KW-0597">Phosphoprotein</keyword>
<dbReference type="SUPFAM" id="SSF52777">
    <property type="entry name" value="CoA-dependent acyltransferases"/>
    <property type="match status" value="2"/>
</dbReference>
<dbReference type="GO" id="GO:0047527">
    <property type="term" value="F:2,3-dihydroxybenzoate-serine ligase activity"/>
    <property type="evidence" value="ECO:0007669"/>
    <property type="project" value="TreeGrafter"/>
</dbReference>
<dbReference type="GO" id="GO:0009239">
    <property type="term" value="P:enterobactin biosynthetic process"/>
    <property type="evidence" value="ECO:0007669"/>
    <property type="project" value="TreeGrafter"/>
</dbReference>
<dbReference type="InterPro" id="IPR036736">
    <property type="entry name" value="ACP-like_sf"/>
</dbReference>
<dbReference type="InterPro" id="IPR001242">
    <property type="entry name" value="Condensation_dom"/>
</dbReference>
<evidence type="ECO:0000256" key="4">
    <source>
        <dbReference type="SAM" id="MobiDB-lite"/>
    </source>
</evidence>
<evidence type="ECO:0000313" key="10">
    <source>
        <dbReference type="Proteomes" id="UP000181909"/>
    </source>
</evidence>
<dbReference type="NCBIfam" id="TIGR01733">
    <property type="entry name" value="AA-adenyl-dom"/>
    <property type="match status" value="1"/>
</dbReference>
<dbReference type="PANTHER" id="PTHR45527">
    <property type="entry name" value="NONRIBOSOMAL PEPTIDE SYNTHETASE"/>
    <property type="match status" value="1"/>
</dbReference>
<reference evidence="9 10" key="1">
    <citation type="submission" date="2016-11" db="EMBL/GenBank/DDBJ databases">
        <authorList>
            <person name="Jaros S."/>
            <person name="Januszkiewicz K."/>
            <person name="Wedrychowicz H."/>
        </authorList>
    </citation>
    <scope>NUCLEOTIDE SEQUENCE [LARGE SCALE GENOMIC DNA]</scope>
    <source>
        <strain evidence="9 10">OK807</strain>
    </source>
</reference>
<dbReference type="Gene3D" id="3.30.559.10">
    <property type="entry name" value="Chloramphenicol acetyltransferase-like domain"/>
    <property type="match status" value="1"/>
</dbReference>
<dbReference type="SUPFAM" id="SSF56801">
    <property type="entry name" value="Acetyl-CoA synthetase-like"/>
    <property type="match status" value="1"/>
</dbReference>
<dbReference type="GO" id="GO:0043041">
    <property type="term" value="P:amino acid activation for nonribosomal peptide biosynthetic process"/>
    <property type="evidence" value="ECO:0007669"/>
    <property type="project" value="TreeGrafter"/>
</dbReference>
<dbReference type="InterPro" id="IPR025110">
    <property type="entry name" value="AMP-bd_C"/>
</dbReference>
<evidence type="ECO:0000259" key="8">
    <source>
        <dbReference type="Pfam" id="PF13193"/>
    </source>
</evidence>
<dbReference type="InterPro" id="IPR045851">
    <property type="entry name" value="AMP-bd_C_sf"/>
</dbReference>
<dbReference type="InterPro" id="IPR023213">
    <property type="entry name" value="CAT-like_dom_sf"/>
</dbReference>
<evidence type="ECO:0000259" key="5">
    <source>
        <dbReference type="Pfam" id="PF00501"/>
    </source>
</evidence>
<comment type="cofactor">
    <cofactor evidence="1">
        <name>pantetheine 4'-phosphate</name>
        <dbReference type="ChEBI" id="CHEBI:47942"/>
    </cofactor>
</comment>
<dbReference type="Pfam" id="PF13193">
    <property type="entry name" value="AMP-binding_C"/>
    <property type="match status" value="1"/>
</dbReference>
<dbReference type="InterPro" id="IPR010071">
    <property type="entry name" value="AA_adenyl_dom"/>
</dbReference>
<feature type="compositionally biased region" description="Basic residues" evidence="4">
    <location>
        <begin position="1172"/>
        <end position="1183"/>
    </location>
</feature>
<feature type="compositionally biased region" description="Pro residues" evidence="4">
    <location>
        <begin position="1055"/>
        <end position="1068"/>
    </location>
</feature>
<dbReference type="SUPFAM" id="SSF47336">
    <property type="entry name" value="ACP-like"/>
    <property type="match status" value="1"/>
</dbReference>
<dbReference type="Pfam" id="PF00668">
    <property type="entry name" value="Condensation"/>
    <property type="match status" value="1"/>
</dbReference>
<evidence type="ECO:0000256" key="3">
    <source>
        <dbReference type="ARBA" id="ARBA00022553"/>
    </source>
</evidence>
<name>A0A1K2F2T8_STRAR</name>
<dbReference type="Gene3D" id="3.40.50.12780">
    <property type="entry name" value="N-terminal domain of ligase-like"/>
    <property type="match status" value="1"/>
</dbReference>
<dbReference type="STRING" id="1893.SAMN02787144_102743"/>